<feature type="coiled-coil region" evidence="1">
    <location>
        <begin position="35"/>
        <end position="85"/>
    </location>
</feature>
<dbReference type="Proteomes" id="UP000054761">
    <property type="component" value="Unassembled WGS sequence"/>
</dbReference>
<name>A0A0W0V6W8_9GAMM</name>
<dbReference type="EMBL" id="LNYH01000141">
    <property type="protein sequence ID" value="KTD15884.1"/>
    <property type="molecule type" value="Genomic_DNA"/>
</dbReference>
<keyword evidence="1" id="KW-0175">Coiled coil</keyword>
<sequence>MIKKETITLALKKITDGRQLREMSESAQACQFNAIEDLSEESERCFAELQDYLQDYSWIYEEYTAVRKLKVNEELQEMLDRLKREGVSLGIAVGMIKAGEAEDPFSLRVNHYIAASCGNLPKEIIVNKSVRM</sequence>
<organism evidence="2 3">
    <name type="scientific">Legionella israelensis</name>
    <dbReference type="NCBI Taxonomy" id="454"/>
    <lineage>
        <taxon>Bacteria</taxon>
        <taxon>Pseudomonadati</taxon>
        <taxon>Pseudomonadota</taxon>
        <taxon>Gammaproteobacteria</taxon>
        <taxon>Legionellales</taxon>
        <taxon>Legionellaceae</taxon>
        <taxon>Legionella</taxon>
    </lineage>
</organism>
<evidence type="ECO:0000256" key="1">
    <source>
        <dbReference type="SAM" id="Coils"/>
    </source>
</evidence>
<dbReference type="RefSeq" id="WP_058502565.1">
    <property type="nucleotide sequence ID" value="NZ_CAAAJA010000064.1"/>
</dbReference>
<dbReference type="PATRIC" id="fig|454.4.peg.2485"/>
<gene>
    <name evidence="2" type="ORF">Lisr_2271</name>
</gene>
<dbReference type="OrthoDB" id="21915at2"/>
<protein>
    <submittedName>
        <fullName evidence="2">Uncharacterized protein</fullName>
    </submittedName>
</protein>
<accession>A0A0W0V6W8</accession>
<reference evidence="2 3" key="1">
    <citation type="submission" date="2015-11" db="EMBL/GenBank/DDBJ databases">
        <title>Genomic analysis of 38 Legionella species identifies large and diverse effector repertoires.</title>
        <authorList>
            <person name="Burstein D."/>
            <person name="Amaro F."/>
            <person name="Zusman T."/>
            <person name="Lifshitz Z."/>
            <person name="Cohen O."/>
            <person name="Gilbert J.A."/>
            <person name="Pupko T."/>
            <person name="Shuman H.A."/>
            <person name="Segal G."/>
        </authorList>
    </citation>
    <scope>NUCLEOTIDE SEQUENCE [LARGE SCALE GENOMIC DNA]</scope>
    <source>
        <strain evidence="2 3">Bercovier 4</strain>
    </source>
</reference>
<comment type="caution">
    <text evidence="2">The sequence shown here is derived from an EMBL/GenBank/DDBJ whole genome shotgun (WGS) entry which is preliminary data.</text>
</comment>
<evidence type="ECO:0000313" key="3">
    <source>
        <dbReference type="Proteomes" id="UP000054761"/>
    </source>
</evidence>
<evidence type="ECO:0000313" key="2">
    <source>
        <dbReference type="EMBL" id="KTD15884.1"/>
    </source>
</evidence>
<dbReference type="AlphaFoldDB" id="A0A0W0V6W8"/>
<keyword evidence="3" id="KW-1185">Reference proteome</keyword>
<proteinExistence type="predicted"/>